<keyword evidence="4" id="KW-1185">Reference proteome</keyword>
<dbReference type="InterPro" id="IPR036070">
    <property type="entry name" value="Nop_dom_sf"/>
</dbReference>
<dbReference type="PANTHER" id="PTHR10894">
    <property type="entry name" value="NUCLEOLAR PROTEIN 5 NUCLEOLAR PROTEIN NOP5 NOP58"/>
    <property type="match status" value="1"/>
</dbReference>
<dbReference type="InterPro" id="IPR045056">
    <property type="entry name" value="Nop56/Nop58"/>
</dbReference>
<accession>A0ABD5PWN8</accession>
<evidence type="ECO:0000256" key="1">
    <source>
        <dbReference type="SAM" id="MobiDB-lite"/>
    </source>
</evidence>
<comment type="caution">
    <text evidence="3">The sequence shown here is derived from an EMBL/GenBank/DDBJ whole genome shotgun (WGS) entry which is preliminary data.</text>
</comment>
<gene>
    <name evidence="3" type="ORF">ACFO9K_01380</name>
</gene>
<feature type="domain" description="Nop" evidence="2">
    <location>
        <begin position="183"/>
        <end position="297"/>
    </location>
</feature>
<reference evidence="3 4" key="1">
    <citation type="journal article" date="2019" name="Int. J. Syst. Evol. Microbiol.">
        <title>The Global Catalogue of Microorganisms (GCM) 10K type strain sequencing project: providing services to taxonomists for standard genome sequencing and annotation.</title>
        <authorList>
            <consortium name="The Broad Institute Genomics Platform"/>
            <consortium name="The Broad Institute Genome Sequencing Center for Infectious Disease"/>
            <person name="Wu L."/>
            <person name="Ma J."/>
        </authorList>
    </citation>
    <scope>NUCLEOTIDE SEQUENCE [LARGE SCALE GENOMIC DNA]</scope>
    <source>
        <strain evidence="3 4">XZYJ18</strain>
    </source>
</reference>
<dbReference type="SUPFAM" id="SSF89124">
    <property type="entry name" value="Nop domain"/>
    <property type="match status" value="1"/>
</dbReference>
<dbReference type="PROSITE" id="PS51358">
    <property type="entry name" value="NOP"/>
    <property type="match status" value="1"/>
</dbReference>
<dbReference type="AlphaFoldDB" id="A0ABD5PWN8"/>
<evidence type="ECO:0000313" key="4">
    <source>
        <dbReference type="Proteomes" id="UP001595945"/>
    </source>
</evidence>
<evidence type="ECO:0000313" key="3">
    <source>
        <dbReference type="EMBL" id="MFC4822905.1"/>
    </source>
</evidence>
<dbReference type="PANTHER" id="PTHR10894:SF0">
    <property type="entry name" value="NUCLEOLAR PROTEIN 56"/>
    <property type="match status" value="1"/>
</dbReference>
<organism evidence="3 4">
    <name type="scientific">Halorussus aquaticus</name>
    <dbReference type="NCBI Taxonomy" id="2953748"/>
    <lineage>
        <taxon>Archaea</taxon>
        <taxon>Methanobacteriati</taxon>
        <taxon>Methanobacteriota</taxon>
        <taxon>Stenosarchaea group</taxon>
        <taxon>Halobacteria</taxon>
        <taxon>Halobacteriales</taxon>
        <taxon>Haladaptataceae</taxon>
        <taxon>Halorussus</taxon>
    </lineage>
</organism>
<dbReference type="Proteomes" id="UP001595945">
    <property type="component" value="Unassembled WGS sequence"/>
</dbReference>
<sequence length="310" mass="33475">MTDDGTRSGESDAPRTAGDEGDATRERAGWFEDLAPDDTEAGATGIREGRADAPDDWPRRAVESGFADDENDYYDKLCEASVRAAREAAAERERADDQQLVHAVRAMDDAAAQANELAERVAEWAGSRDADAGTGVEYARELATRDPASPTEERLISLARRTADLADESDALREFIERETADVAPNLAAMAGPVLAARLMSLAGGLESLAKKPSGTVQVLGAEDALFAHLRGRASSPKHGVIFTHEYVRGTRPEKRGSAARTLAGKLTIAARVDHYSGERKPELDEELRRRMDQIRGRSDADGTEQEGEA</sequence>
<feature type="region of interest" description="Disordered" evidence="1">
    <location>
        <begin position="1"/>
        <end position="68"/>
    </location>
</feature>
<dbReference type="GeneID" id="73046053"/>
<feature type="compositionally biased region" description="Basic and acidic residues" evidence="1">
    <location>
        <begin position="1"/>
        <end position="13"/>
    </location>
</feature>
<evidence type="ECO:0000259" key="2">
    <source>
        <dbReference type="PROSITE" id="PS51358"/>
    </source>
</evidence>
<dbReference type="Gene3D" id="1.10.246.90">
    <property type="entry name" value="Nop domain"/>
    <property type="match status" value="1"/>
</dbReference>
<protein>
    <submittedName>
        <fullName evidence="3">NOP5/NOP56 family protein</fullName>
    </submittedName>
</protein>
<proteinExistence type="predicted"/>
<name>A0ABD5PWN8_9EURY</name>
<dbReference type="InterPro" id="IPR042239">
    <property type="entry name" value="Nop_C"/>
</dbReference>
<dbReference type="RefSeq" id="WP_254267587.1">
    <property type="nucleotide sequence ID" value="NZ_CP100400.1"/>
</dbReference>
<feature type="region of interest" description="Disordered" evidence="1">
    <location>
        <begin position="278"/>
        <end position="310"/>
    </location>
</feature>
<dbReference type="InterPro" id="IPR002687">
    <property type="entry name" value="Nop_dom"/>
</dbReference>
<dbReference type="Pfam" id="PF01798">
    <property type="entry name" value="Nop"/>
    <property type="match status" value="1"/>
</dbReference>
<dbReference type="EMBL" id="JBHSHT010000001">
    <property type="protein sequence ID" value="MFC4822905.1"/>
    <property type="molecule type" value="Genomic_DNA"/>
</dbReference>
<feature type="compositionally biased region" description="Basic and acidic residues" evidence="1">
    <location>
        <begin position="47"/>
        <end position="62"/>
    </location>
</feature>
<feature type="compositionally biased region" description="Basic and acidic residues" evidence="1">
    <location>
        <begin position="278"/>
        <end position="301"/>
    </location>
</feature>